<sequence>KYCELIGEEYKEEMIHWEATTVNEWSGSQNTSIATKLMAHNAENSTGFNKFTNKYDPETEYPQIVYDAIAENKPYYDYLYQFKI</sequence>
<comment type="caution">
    <text evidence="1">The sequence shown here is derived from an EMBL/GenBank/DDBJ whole genome shotgun (WGS) entry which is preliminary data.</text>
</comment>
<dbReference type="EMBL" id="CAJVQC010020397">
    <property type="protein sequence ID" value="CAG8707703.1"/>
    <property type="molecule type" value="Genomic_DNA"/>
</dbReference>
<accession>A0ACA9PI73</accession>
<name>A0ACA9PI73_9GLOM</name>
<proteinExistence type="predicted"/>
<keyword evidence="2" id="KW-1185">Reference proteome</keyword>
<feature type="non-terminal residue" evidence="1">
    <location>
        <position position="1"/>
    </location>
</feature>
<dbReference type="Proteomes" id="UP000789920">
    <property type="component" value="Unassembled WGS sequence"/>
</dbReference>
<evidence type="ECO:0000313" key="1">
    <source>
        <dbReference type="EMBL" id="CAG8707703.1"/>
    </source>
</evidence>
<organism evidence="1 2">
    <name type="scientific">Racocetra persica</name>
    <dbReference type="NCBI Taxonomy" id="160502"/>
    <lineage>
        <taxon>Eukaryota</taxon>
        <taxon>Fungi</taxon>
        <taxon>Fungi incertae sedis</taxon>
        <taxon>Mucoromycota</taxon>
        <taxon>Glomeromycotina</taxon>
        <taxon>Glomeromycetes</taxon>
        <taxon>Diversisporales</taxon>
        <taxon>Gigasporaceae</taxon>
        <taxon>Racocetra</taxon>
    </lineage>
</organism>
<evidence type="ECO:0000313" key="2">
    <source>
        <dbReference type="Proteomes" id="UP000789920"/>
    </source>
</evidence>
<protein>
    <submittedName>
        <fullName evidence="1">13263_t:CDS:1</fullName>
    </submittedName>
</protein>
<gene>
    <name evidence="1" type="ORF">RPERSI_LOCUS10334</name>
</gene>
<reference evidence="1" key="1">
    <citation type="submission" date="2021-06" db="EMBL/GenBank/DDBJ databases">
        <authorList>
            <person name="Kallberg Y."/>
            <person name="Tangrot J."/>
            <person name="Rosling A."/>
        </authorList>
    </citation>
    <scope>NUCLEOTIDE SEQUENCE</scope>
    <source>
        <strain evidence="1">MA461A</strain>
    </source>
</reference>